<gene>
    <name evidence="3" type="ORF">PYCCODRAFT_558529</name>
</gene>
<accession>A0A1Y2IJY3</accession>
<evidence type="ECO:0008006" key="5">
    <source>
        <dbReference type="Google" id="ProtNLM"/>
    </source>
</evidence>
<organism evidence="3 4">
    <name type="scientific">Trametes coccinea (strain BRFM310)</name>
    <name type="common">Pycnoporus coccineus</name>
    <dbReference type="NCBI Taxonomy" id="1353009"/>
    <lineage>
        <taxon>Eukaryota</taxon>
        <taxon>Fungi</taxon>
        <taxon>Dikarya</taxon>
        <taxon>Basidiomycota</taxon>
        <taxon>Agaricomycotina</taxon>
        <taxon>Agaricomycetes</taxon>
        <taxon>Polyporales</taxon>
        <taxon>Polyporaceae</taxon>
        <taxon>Trametes</taxon>
    </lineage>
</organism>
<feature type="region of interest" description="Disordered" evidence="1">
    <location>
        <begin position="30"/>
        <end position="84"/>
    </location>
</feature>
<dbReference type="Proteomes" id="UP000193067">
    <property type="component" value="Unassembled WGS sequence"/>
</dbReference>
<reference evidence="3 4" key="1">
    <citation type="journal article" date="2015" name="Biotechnol. Biofuels">
        <title>Enhanced degradation of softwood versus hardwood by the white-rot fungus Pycnoporus coccineus.</title>
        <authorList>
            <person name="Couturier M."/>
            <person name="Navarro D."/>
            <person name="Chevret D."/>
            <person name="Henrissat B."/>
            <person name="Piumi F."/>
            <person name="Ruiz-Duenas F.J."/>
            <person name="Martinez A.T."/>
            <person name="Grigoriev I.V."/>
            <person name="Riley R."/>
            <person name="Lipzen A."/>
            <person name="Berrin J.G."/>
            <person name="Master E.R."/>
            <person name="Rosso M.N."/>
        </authorList>
    </citation>
    <scope>NUCLEOTIDE SEQUENCE [LARGE SCALE GENOMIC DNA]</scope>
    <source>
        <strain evidence="3 4">BRFM310</strain>
    </source>
</reference>
<name>A0A1Y2IJY3_TRAC3</name>
<evidence type="ECO:0000256" key="1">
    <source>
        <dbReference type="SAM" id="MobiDB-lite"/>
    </source>
</evidence>
<feature type="signal peptide" evidence="2">
    <location>
        <begin position="1"/>
        <end position="20"/>
    </location>
</feature>
<dbReference type="EMBL" id="KZ084114">
    <property type="protein sequence ID" value="OSD00954.1"/>
    <property type="molecule type" value="Genomic_DNA"/>
</dbReference>
<sequence>MSRTLLLCSLPLVVCHTGCARNGPCSTWCTDPKSRGTSDNHRPHYWPAQESMSQSAGQPRPHERRPISSKARQRSSHEKRTSVVRVELHRPRKLRFMALQRFDHFAGWQISSKVSLYRHETGEHLIWPPHAGVERLQRLLLSAWAKVVTSSLCGKREG</sequence>
<feature type="compositionally biased region" description="Basic and acidic residues" evidence="1">
    <location>
        <begin position="32"/>
        <end position="42"/>
    </location>
</feature>
<dbReference type="AlphaFoldDB" id="A0A1Y2IJY3"/>
<evidence type="ECO:0000313" key="4">
    <source>
        <dbReference type="Proteomes" id="UP000193067"/>
    </source>
</evidence>
<feature type="compositionally biased region" description="Basic and acidic residues" evidence="1">
    <location>
        <begin position="75"/>
        <end position="84"/>
    </location>
</feature>
<keyword evidence="2" id="KW-0732">Signal</keyword>
<feature type="chain" id="PRO_5013005679" description="Secreted protein" evidence="2">
    <location>
        <begin position="21"/>
        <end position="158"/>
    </location>
</feature>
<protein>
    <recommendedName>
        <fullName evidence="5">Secreted protein</fullName>
    </recommendedName>
</protein>
<evidence type="ECO:0000256" key="2">
    <source>
        <dbReference type="SAM" id="SignalP"/>
    </source>
</evidence>
<evidence type="ECO:0000313" key="3">
    <source>
        <dbReference type="EMBL" id="OSD00954.1"/>
    </source>
</evidence>
<proteinExistence type="predicted"/>
<keyword evidence="4" id="KW-1185">Reference proteome</keyword>